<dbReference type="GO" id="GO:0042026">
    <property type="term" value="P:protein refolding"/>
    <property type="evidence" value="ECO:0007669"/>
    <property type="project" value="TreeGrafter"/>
</dbReference>
<dbReference type="SUPFAM" id="SSF64397">
    <property type="entry name" value="Hsp33 domain"/>
    <property type="match status" value="1"/>
</dbReference>
<evidence type="ECO:0000256" key="3">
    <source>
        <dbReference type="ARBA" id="ARBA00023157"/>
    </source>
</evidence>
<feature type="disulfide bond" description="Redox-active" evidence="6">
    <location>
        <begin position="323"/>
        <end position="326"/>
    </location>
</feature>
<evidence type="ECO:0000256" key="6">
    <source>
        <dbReference type="HAMAP-Rule" id="MF_00117"/>
    </source>
</evidence>
<dbReference type="PATRIC" id="fig|1121335.3.peg.2320"/>
<keyword evidence="4 6" id="KW-0143">Chaperone</keyword>
<dbReference type="PIRSF" id="PIRSF005261">
    <property type="entry name" value="Heat_shock_Hsp33"/>
    <property type="match status" value="1"/>
</dbReference>
<dbReference type="GO" id="GO:0051082">
    <property type="term" value="F:unfolded protein binding"/>
    <property type="evidence" value="ECO:0007669"/>
    <property type="project" value="UniProtKB-UniRule"/>
</dbReference>
<dbReference type="EMBL" id="CP004044">
    <property type="protein sequence ID" value="AGC69271.1"/>
    <property type="molecule type" value="Genomic_DNA"/>
</dbReference>
<evidence type="ECO:0000256" key="4">
    <source>
        <dbReference type="ARBA" id="ARBA00023186"/>
    </source>
</evidence>
<dbReference type="KEGG" id="css:Cst_c23110"/>
<dbReference type="NCBIfam" id="NF001033">
    <property type="entry name" value="PRK00114.1"/>
    <property type="match status" value="1"/>
</dbReference>
<dbReference type="Gene3D" id="3.55.30.10">
    <property type="entry name" value="Hsp33 domain"/>
    <property type="match status" value="1"/>
</dbReference>
<dbReference type="PANTHER" id="PTHR30111">
    <property type="entry name" value="33 KDA CHAPERONIN"/>
    <property type="match status" value="1"/>
</dbReference>
<keyword evidence="3 6" id="KW-1015">Disulfide bond</keyword>
<dbReference type="eggNOG" id="COG1281">
    <property type="taxonomic scope" value="Bacteria"/>
</dbReference>
<organism evidence="7 8">
    <name type="scientific">Thermoclostridium stercorarium (strain ATCC 35414 / DSM 8532 / NCIMB 11754)</name>
    <name type="common">Clostridium stercorarium</name>
    <dbReference type="NCBI Taxonomy" id="1121335"/>
    <lineage>
        <taxon>Bacteria</taxon>
        <taxon>Bacillati</taxon>
        <taxon>Bacillota</taxon>
        <taxon>Clostridia</taxon>
        <taxon>Eubacteriales</taxon>
        <taxon>Oscillospiraceae</taxon>
        <taxon>Thermoclostridium</taxon>
    </lineage>
</organism>
<keyword evidence="8" id="KW-1185">Reference proteome</keyword>
<dbReference type="AlphaFoldDB" id="L7VSC6"/>
<feature type="disulfide bond" description="Redox-active" evidence="6">
    <location>
        <begin position="290"/>
        <end position="292"/>
    </location>
</feature>
<evidence type="ECO:0000256" key="5">
    <source>
        <dbReference type="ARBA" id="ARBA00023284"/>
    </source>
</evidence>
<dbReference type="InterPro" id="IPR016153">
    <property type="entry name" value="Heat_shock_Hsp33_N"/>
</dbReference>
<dbReference type="GO" id="GO:0005737">
    <property type="term" value="C:cytoplasm"/>
    <property type="evidence" value="ECO:0007669"/>
    <property type="project" value="UniProtKB-SubCell"/>
</dbReference>
<dbReference type="HAMAP" id="MF_00117">
    <property type="entry name" value="HslO"/>
    <property type="match status" value="1"/>
</dbReference>
<evidence type="ECO:0000256" key="2">
    <source>
        <dbReference type="ARBA" id="ARBA00022833"/>
    </source>
</evidence>
<dbReference type="InterPro" id="IPR016154">
    <property type="entry name" value="Heat_shock_Hsp33_C"/>
</dbReference>
<evidence type="ECO:0000313" key="8">
    <source>
        <dbReference type="Proteomes" id="UP000011220"/>
    </source>
</evidence>
<dbReference type="PANTHER" id="PTHR30111:SF1">
    <property type="entry name" value="33 KDA CHAPERONIN"/>
    <property type="match status" value="1"/>
</dbReference>
<proteinExistence type="inferred from homology"/>
<dbReference type="Gene3D" id="3.90.1280.10">
    <property type="entry name" value="HSP33 redox switch-like"/>
    <property type="match status" value="1"/>
</dbReference>
<evidence type="ECO:0000256" key="1">
    <source>
        <dbReference type="ARBA" id="ARBA00022490"/>
    </source>
</evidence>
<keyword evidence="1 6" id="KW-0963">Cytoplasm</keyword>
<evidence type="ECO:0000313" key="7">
    <source>
        <dbReference type="EMBL" id="AGC69271.1"/>
    </source>
</evidence>
<dbReference type="Proteomes" id="UP000011220">
    <property type="component" value="Chromosome"/>
</dbReference>
<gene>
    <name evidence="6 7" type="primary">hslO</name>
    <name evidence="7" type="ordered locus">Cst_c23110</name>
</gene>
<sequence>MWGLWELAATPFKKCLLSWKLNIPENIPLLKVRIDSFKKYNYCGKFKRSDYFTMEDYMLRAMTKDGQIRIYAAVTTNTVAYAKKVHDLFPTPAVALGRTLTAAAMMSGTLKSEKSTITIQIKGDGPLGGILAVTDARSNVRGYVHNPYLDMPLNDKGKFDIAGAVGKGYLDVITDLGLKEPYIGRVKLVSGEIAEDITYYYAVSEQTPTVTSLGVLVDRNGDIVNSGGIFIQLMPGCSEEDISWLEKCVEKMPPITKMLAPDRTLENILDEVLPGKELVYLDTRPVRFKCTCSRERMERNLLSLGIKDLEEIAADNKETELVCHFCRSKYVFSPSEIREIFERAKQEKNTEGNEQVKE</sequence>
<reference evidence="7 8" key="1">
    <citation type="journal article" date="2013" name="Genome Announc.">
        <title>Complete genome sequence of Clostridium stercorarium subsp. stercorarium strain DSM 8532, a thermophilic degrader of plant cell wall fibers.</title>
        <authorList>
            <person name="Poehlein A."/>
            <person name="Zverlov V.V."/>
            <person name="Daniel R."/>
            <person name="Schwarz W.H."/>
            <person name="Liebl W."/>
        </authorList>
    </citation>
    <scope>NUCLEOTIDE SEQUENCE [LARGE SCALE GENOMIC DNA]</scope>
    <source>
        <strain evidence="8">ATCC 35414 / DSM 8532 / NCIMB 11754</strain>
    </source>
</reference>
<dbReference type="CDD" id="cd00498">
    <property type="entry name" value="Hsp33"/>
    <property type="match status" value="1"/>
</dbReference>
<dbReference type="GO" id="GO:0044183">
    <property type="term" value="F:protein folding chaperone"/>
    <property type="evidence" value="ECO:0007669"/>
    <property type="project" value="TreeGrafter"/>
</dbReference>
<keyword evidence="2 6" id="KW-0862">Zinc</keyword>
<comment type="subcellular location">
    <subcellularLocation>
        <location evidence="6">Cytoplasm</location>
    </subcellularLocation>
</comment>
<dbReference type="InterPro" id="IPR000397">
    <property type="entry name" value="Heat_shock_Hsp33"/>
</dbReference>
<keyword evidence="5 6" id="KW-0676">Redox-active center</keyword>
<dbReference type="STRING" id="1121335.Cst_c23110"/>
<dbReference type="SUPFAM" id="SSF118352">
    <property type="entry name" value="HSP33 redox switch-like"/>
    <property type="match status" value="1"/>
</dbReference>
<accession>L7VSC6</accession>
<dbReference type="Pfam" id="PF01430">
    <property type="entry name" value="HSP33"/>
    <property type="match status" value="1"/>
</dbReference>
<comment type="function">
    <text evidence="6">Redox regulated molecular chaperone. Protects both thermally unfolding and oxidatively damaged proteins from irreversible aggregation. Plays an important role in the bacterial defense system toward oxidative stress.</text>
</comment>
<comment type="similarity">
    <text evidence="6">Belongs to the HSP33 family.</text>
</comment>
<name>L7VSC6_THES1</name>
<comment type="PTM">
    <text evidence="6">Under oxidizing conditions two disulfide bonds are formed involving the reactive cysteines. Under reducing conditions zinc is bound to the reactive cysteines and the protein is inactive.</text>
</comment>
<protein>
    <recommendedName>
        <fullName evidence="6">33 kDa chaperonin</fullName>
    </recommendedName>
    <alternativeName>
        <fullName evidence="6">Heat shock protein 33 homolog</fullName>
        <shortName evidence="6">HSP33</shortName>
    </alternativeName>
</protein>